<keyword evidence="2" id="KW-1185">Reference proteome</keyword>
<accession>A0A366E6J3</accession>
<organism evidence="1 2">
    <name type="scientific">Paraliobacillus ryukyuensis</name>
    <dbReference type="NCBI Taxonomy" id="200904"/>
    <lineage>
        <taxon>Bacteria</taxon>
        <taxon>Bacillati</taxon>
        <taxon>Bacillota</taxon>
        <taxon>Bacilli</taxon>
        <taxon>Bacillales</taxon>
        <taxon>Bacillaceae</taxon>
        <taxon>Paraliobacillus</taxon>
    </lineage>
</organism>
<dbReference type="Proteomes" id="UP000252254">
    <property type="component" value="Unassembled WGS sequence"/>
</dbReference>
<reference evidence="1 2" key="1">
    <citation type="submission" date="2018-06" db="EMBL/GenBank/DDBJ databases">
        <title>Genomic Encyclopedia of Type Strains, Phase IV (KMG-IV): sequencing the most valuable type-strain genomes for metagenomic binning, comparative biology and taxonomic classification.</title>
        <authorList>
            <person name="Goeker M."/>
        </authorList>
    </citation>
    <scope>NUCLEOTIDE SEQUENCE [LARGE SCALE GENOMIC DNA]</scope>
    <source>
        <strain evidence="1 2">DSM 15140</strain>
    </source>
</reference>
<dbReference type="EMBL" id="QNRI01000006">
    <property type="protein sequence ID" value="RBO98011.1"/>
    <property type="molecule type" value="Genomic_DNA"/>
</dbReference>
<gene>
    <name evidence="1" type="ORF">DES48_10630</name>
</gene>
<protein>
    <submittedName>
        <fullName evidence="1">Uncharacterized protein</fullName>
    </submittedName>
</protein>
<dbReference type="AlphaFoldDB" id="A0A366E6J3"/>
<proteinExistence type="predicted"/>
<name>A0A366E6J3_9BACI</name>
<comment type="caution">
    <text evidence="1">The sequence shown here is derived from an EMBL/GenBank/DDBJ whole genome shotgun (WGS) entry which is preliminary data.</text>
</comment>
<evidence type="ECO:0000313" key="1">
    <source>
        <dbReference type="EMBL" id="RBO98011.1"/>
    </source>
</evidence>
<evidence type="ECO:0000313" key="2">
    <source>
        <dbReference type="Proteomes" id="UP000252254"/>
    </source>
</evidence>
<sequence length="76" mass="9208">MTEKPIPFIWVGAWRALNSVIMSYEEYEKYHRITHEFWGGYVRHKTMYRKVYNGQNAVIDDAYIAESHMLMMYVHC</sequence>